<evidence type="ECO:0000256" key="1">
    <source>
        <dbReference type="SAM" id="MobiDB-lite"/>
    </source>
</evidence>
<keyword evidence="2" id="KW-0472">Membrane</keyword>
<keyword evidence="5" id="KW-1185">Reference proteome</keyword>
<evidence type="ECO:0000256" key="2">
    <source>
        <dbReference type="SAM" id="Phobius"/>
    </source>
</evidence>
<reference evidence="4" key="1">
    <citation type="submission" date="2023-08" db="EMBL/GenBank/DDBJ databases">
        <title>Reference Genome Resource for the Citrus Pathogen Phytophthora citrophthora.</title>
        <authorList>
            <person name="Moller H."/>
            <person name="Coetzee B."/>
            <person name="Rose L.J."/>
            <person name="Van Niekerk J.M."/>
        </authorList>
    </citation>
    <scope>NUCLEOTIDE SEQUENCE</scope>
    <source>
        <strain evidence="4">STE-U-9442</strain>
    </source>
</reference>
<keyword evidence="2" id="KW-0812">Transmembrane</keyword>
<feature type="region of interest" description="Disordered" evidence="1">
    <location>
        <begin position="234"/>
        <end position="283"/>
    </location>
</feature>
<feature type="signal peptide" evidence="3">
    <location>
        <begin position="1"/>
        <end position="19"/>
    </location>
</feature>
<evidence type="ECO:0000313" key="5">
    <source>
        <dbReference type="Proteomes" id="UP001259832"/>
    </source>
</evidence>
<evidence type="ECO:0000256" key="3">
    <source>
        <dbReference type="SAM" id="SignalP"/>
    </source>
</evidence>
<dbReference type="Proteomes" id="UP001259832">
    <property type="component" value="Unassembled WGS sequence"/>
</dbReference>
<organism evidence="4 5">
    <name type="scientific">Phytophthora citrophthora</name>
    <dbReference type="NCBI Taxonomy" id="4793"/>
    <lineage>
        <taxon>Eukaryota</taxon>
        <taxon>Sar</taxon>
        <taxon>Stramenopiles</taxon>
        <taxon>Oomycota</taxon>
        <taxon>Peronosporomycetes</taxon>
        <taxon>Peronosporales</taxon>
        <taxon>Peronosporaceae</taxon>
        <taxon>Phytophthora</taxon>
    </lineage>
</organism>
<keyword evidence="2" id="KW-1133">Transmembrane helix</keyword>
<feature type="chain" id="PRO_5042022046" evidence="3">
    <location>
        <begin position="20"/>
        <end position="393"/>
    </location>
</feature>
<protein>
    <submittedName>
        <fullName evidence="4">Uncharacterized protein</fullName>
    </submittedName>
</protein>
<feature type="region of interest" description="Disordered" evidence="1">
    <location>
        <begin position="359"/>
        <end position="393"/>
    </location>
</feature>
<feature type="compositionally biased region" description="Basic and acidic residues" evidence="1">
    <location>
        <begin position="234"/>
        <end position="271"/>
    </location>
</feature>
<dbReference type="AlphaFoldDB" id="A0AAD9GSK4"/>
<keyword evidence="3" id="KW-0732">Signal</keyword>
<proteinExistence type="predicted"/>
<feature type="transmembrane region" description="Helical" evidence="2">
    <location>
        <begin position="314"/>
        <end position="337"/>
    </location>
</feature>
<gene>
    <name evidence="4" type="ORF">P3T76_005401</name>
</gene>
<accession>A0AAD9GSK4</accession>
<name>A0AAD9GSK4_9STRA</name>
<sequence length="393" mass="46416">MAAIKWMCCTCMLLYVAVAATNEEQLCVDEILEMNVQETQRAFANVERQLSAVKEMPDLFPQQGVQLQMLSEEIRHKLNVIQAEVKKEIDDAVLEVDNARFAALKNVTEWMKSLRELQEATERNKQTLQRIRERKELEEQQRKAEKELELQQREKQREKEIELERQKQVEEMKKMQEMKLREMEEQQALELQLAEKKKLEEQRVLKQLQTLEKEKKELEEQQKQHEVELQALEKEKERQKKTQQEQDLKELKEREAPERESDLTEEKKDNNDEAEETLPADSSKRTSVVKTVLSWYVSMEQTLLDTMAAVYRQLVLPVVAILGFFFLLTVAIAKYNAMKQAQRNRRVLYSGYPASYRRNVKQQEKSATVDDPGLEPRLRRSRPHRDPNGFLGN</sequence>
<dbReference type="EMBL" id="JASMQC010000007">
    <property type="protein sequence ID" value="KAK1944005.1"/>
    <property type="molecule type" value="Genomic_DNA"/>
</dbReference>
<feature type="compositionally biased region" description="Basic and acidic residues" evidence="1">
    <location>
        <begin position="361"/>
        <end position="378"/>
    </location>
</feature>
<comment type="caution">
    <text evidence="4">The sequence shown here is derived from an EMBL/GenBank/DDBJ whole genome shotgun (WGS) entry which is preliminary data.</text>
</comment>
<evidence type="ECO:0000313" key="4">
    <source>
        <dbReference type="EMBL" id="KAK1944005.1"/>
    </source>
</evidence>